<dbReference type="EMBL" id="PPEL01000002">
    <property type="protein sequence ID" value="PNV66550.1"/>
    <property type="molecule type" value="Genomic_DNA"/>
</dbReference>
<dbReference type="GO" id="GO:0003824">
    <property type="term" value="F:catalytic activity"/>
    <property type="evidence" value="ECO:0007669"/>
    <property type="project" value="InterPro"/>
</dbReference>
<dbReference type="CDD" id="cd01276">
    <property type="entry name" value="PKCI_related"/>
    <property type="match status" value="1"/>
</dbReference>
<reference evidence="5 6" key="1">
    <citation type="journal article" date="2018" name="Int. J. Syst. Evol. Microbiol.">
        <title>Rubneribacter badeniensis gen. nov., sp. nov. and Enteroscipio rubneri gen. nov., sp. nov., new members of the Eggerthellaceae isolated from human faeces.</title>
        <authorList>
            <person name="Danylec N."/>
            <person name="Gobl A."/>
            <person name="Stoll D.A."/>
            <person name="Hetzer B."/>
            <person name="Kulling S.E."/>
            <person name="Huch M."/>
        </authorList>
    </citation>
    <scope>NUCLEOTIDE SEQUENCE [LARGE SCALE GENOMIC DNA]</scope>
    <source>
        <strain evidence="5 6">ResAG-85</strain>
    </source>
</reference>
<keyword evidence="6" id="KW-1185">Reference proteome</keyword>
<dbReference type="InterPro" id="IPR001310">
    <property type="entry name" value="Histidine_triad_HIT"/>
</dbReference>
<accession>A0A2K2U8Q7</accession>
<sequence length="117" mass="12817">MRKDDCLFCKIVAGEIPSTKVYEDERVLAFEDVSPMMPVHTLIVPKNHYDNIGDDIPDDEMGHLFNAVSTVAELKGVAESGYRVIVNTNDDACQTVHHIHVHVLGGAPMNSGDPSKS</sequence>
<dbReference type="RefSeq" id="WP_087196238.1">
    <property type="nucleotide sequence ID" value="NZ_PPEL01000002.1"/>
</dbReference>
<dbReference type="PROSITE" id="PS51084">
    <property type="entry name" value="HIT_2"/>
    <property type="match status" value="1"/>
</dbReference>
<feature type="short sequence motif" description="Histidine triad motif" evidence="2 3">
    <location>
        <begin position="98"/>
        <end position="102"/>
    </location>
</feature>
<feature type="domain" description="HIT" evidence="4">
    <location>
        <begin position="7"/>
        <end position="116"/>
    </location>
</feature>
<dbReference type="PROSITE" id="PS00892">
    <property type="entry name" value="HIT_1"/>
    <property type="match status" value="1"/>
</dbReference>
<evidence type="ECO:0000313" key="5">
    <source>
        <dbReference type="EMBL" id="PNV66550.1"/>
    </source>
</evidence>
<dbReference type="InterPro" id="IPR036265">
    <property type="entry name" value="HIT-like_sf"/>
</dbReference>
<dbReference type="PANTHER" id="PTHR23089">
    <property type="entry name" value="HISTIDINE TRIAD HIT PROTEIN"/>
    <property type="match status" value="1"/>
</dbReference>
<dbReference type="Gene3D" id="3.30.428.10">
    <property type="entry name" value="HIT-like"/>
    <property type="match status" value="1"/>
</dbReference>
<evidence type="ECO:0000259" key="4">
    <source>
        <dbReference type="PROSITE" id="PS51084"/>
    </source>
</evidence>
<dbReference type="SUPFAM" id="SSF54197">
    <property type="entry name" value="HIT-like"/>
    <property type="match status" value="1"/>
</dbReference>
<evidence type="ECO:0000256" key="2">
    <source>
        <dbReference type="PIRSR" id="PIRSR601310-3"/>
    </source>
</evidence>
<proteinExistence type="predicted"/>
<dbReference type="InterPro" id="IPR019808">
    <property type="entry name" value="Histidine_triad_CS"/>
</dbReference>
<name>A0A2K2U8Q7_9ACTN</name>
<protein>
    <submittedName>
        <fullName evidence="5">Histidine triad nucleotide-binding protein</fullName>
    </submittedName>
</protein>
<dbReference type="Pfam" id="PF01230">
    <property type="entry name" value="HIT"/>
    <property type="match status" value="1"/>
</dbReference>
<organism evidence="5 6">
    <name type="scientific">Rubneribacter badeniensis</name>
    <dbReference type="NCBI Taxonomy" id="2070688"/>
    <lineage>
        <taxon>Bacteria</taxon>
        <taxon>Bacillati</taxon>
        <taxon>Actinomycetota</taxon>
        <taxon>Coriobacteriia</taxon>
        <taxon>Eggerthellales</taxon>
        <taxon>Eggerthellaceae</taxon>
        <taxon>Rubneribacter</taxon>
    </lineage>
</organism>
<evidence type="ECO:0000313" key="6">
    <source>
        <dbReference type="Proteomes" id="UP000236488"/>
    </source>
</evidence>
<feature type="active site" description="Tele-AMP-histidine intermediate" evidence="1">
    <location>
        <position position="100"/>
    </location>
</feature>
<evidence type="ECO:0000256" key="3">
    <source>
        <dbReference type="PROSITE-ProRule" id="PRU00464"/>
    </source>
</evidence>
<dbReference type="InterPro" id="IPR011146">
    <property type="entry name" value="HIT-like"/>
</dbReference>
<dbReference type="Proteomes" id="UP000236488">
    <property type="component" value="Unassembled WGS sequence"/>
</dbReference>
<evidence type="ECO:0000256" key="1">
    <source>
        <dbReference type="PIRSR" id="PIRSR601310-1"/>
    </source>
</evidence>
<dbReference type="AlphaFoldDB" id="A0A2K2U8Q7"/>
<dbReference type="PRINTS" id="PR00332">
    <property type="entry name" value="HISTRIAD"/>
</dbReference>
<comment type="caution">
    <text evidence="5">The sequence shown here is derived from an EMBL/GenBank/DDBJ whole genome shotgun (WGS) entry which is preliminary data.</text>
</comment>
<gene>
    <name evidence="5" type="ORF">C2L80_01130</name>
</gene>